<dbReference type="PANTHER" id="PTHR36503">
    <property type="entry name" value="BLR2520 PROTEIN"/>
    <property type="match status" value="1"/>
</dbReference>
<dbReference type="PANTHER" id="PTHR36503:SF1">
    <property type="entry name" value="BLR2520 PROTEIN"/>
    <property type="match status" value="1"/>
</dbReference>
<evidence type="ECO:0000259" key="1">
    <source>
        <dbReference type="PROSITE" id="PS51819"/>
    </source>
</evidence>
<comment type="caution">
    <text evidence="2">The sequence shown here is derived from an EMBL/GenBank/DDBJ whole genome shotgun (WGS) entry which is preliminary data.</text>
</comment>
<accession>A0A5C4MRU8</accession>
<reference evidence="2 4" key="1">
    <citation type="submission" date="2019-05" db="EMBL/GenBank/DDBJ databases">
        <title>Mumia sp. nov., isolated from the intestinal contents of plateau pika (Ochotona curzoniae) in the Qinghai-Tibet plateau of China.</title>
        <authorList>
            <person name="Tian Z."/>
        </authorList>
    </citation>
    <scope>NUCLEOTIDE SEQUENCE [LARGE SCALE GENOMIC DNA]</scope>
    <source>
        <strain evidence="4">527</strain>
        <strain evidence="2">Z527</strain>
    </source>
</reference>
<proteinExistence type="predicted"/>
<evidence type="ECO:0000313" key="2">
    <source>
        <dbReference type="EMBL" id="TNC46837.1"/>
    </source>
</evidence>
<dbReference type="InterPro" id="IPR037523">
    <property type="entry name" value="VOC_core"/>
</dbReference>
<dbReference type="Pfam" id="PF00903">
    <property type="entry name" value="Glyoxalase"/>
    <property type="match status" value="1"/>
</dbReference>
<protein>
    <submittedName>
        <fullName evidence="2">Bleomycin resistance protein</fullName>
    </submittedName>
</protein>
<dbReference type="RefSeq" id="WP_139105825.1">
    <property type="nucleotide sequence ID" value="NZ_VDFR01000048.1"/>
</dbReference>
<dbReference type="InterPro" id="IPR004360">
    <property type="entry name" value="Glyas_Fos-R_dOase_dom"/>
</dbReference>
<dbReference type="PROSITE" id="PS51819">
    <property type="entry name" value="VOC"/>
    <property type="match status" value="1"/>
</dbReference>
<sequence>MTLTLDTIVLGVTQPDAAHDFYLPLSSPSPENGSSSALDLRGGGRLALQPVDSLADELETGAASSGFRGHVLSSIVVQPSEVETLLDSALHSGATLLKPAKKQLFGEFTATYRAPDGTIWKLAAASKKNSAPAQEQPTPLENAVYLGVASPKASSAFYAALGMSVDHDYGDKFIDFTVTPGAYRLGLLPRKGLAKDVGVTDDGQGFAAAVLAHGTSSREDVDRLLTTAESSGGSVVTAAAVDAAGTYSGTFTDLDGYYWKVFTEH</sequence>
<dbReference type="SUPFAM" id="SSF54593">
    <property type="entry name" value="Glyoxalase/Bleomycin resistance protein/Dihydroxybiphenyl dioxygenase"/>
    <property type="match status" value="2"/>
</dbReference>
<evidence type="ECO:0000313" key="3">
    <source>
        <dbReference type="EMBL" id="TNC47115.1"/>
    </source>
</evidence>
<dbReference type="EMBL" id="VDFR01000051">
    <property type="protein sequence ID" value="TNC46837.1"/>
    <property type="molecule type" value="Genomic_DNA"/>
</dbReference>
<dbReference type="Proteomes" id="UP000306740">
    <property type="component" value="Unassembled WGS sequence"/>
</dbReference>
<dbReference type="OrthoDB" id="4825162at2"/>
<dbReference type="InterPro" id="IPR029068">
    <property type="entry name" value="Glyas_Bleomycin-R_OHBP_Dase"/>
</dbReference>
<organism evidence="2 4">
    <name type="scientific">Mumia zhuanghuii</name>
    <dbReference type="NCBI Taxonomy" id="2585211"/>
    <lineage>
        <taxon>Bacteria</taxon>
        <taxon>Bacillati</taxon>
        <taxon>Actinomycetota</taxon>
        <taxon>Actinomycetes</taxon>
        <taxon>Propionibacteriales</taxon>
        <taxon>Nocardioidaceae</taxon>
        <taxon>Mumia</taxon>
    </lineage>
</organism>
<dbReference type="AlphaFoldDB" id="A0A5C4MRU8"/>
<dbReference type="EMBL" id="VDFR01000048">
    <property type="protein sequence ID" value="TNC47115.1"/>
    <property type="molecule type" value="Genomic_DNA"/>
</dbReference>
<evidence type="ECO:0000313" key="4">
    <source>
        <dbReference type="Proteomes" id="UP000306740"/>
    </source>
</evidence>
<feature type="domain" description="VOC" evidence="1">
    <location>
        <begin position="139"/>
        <end position="264"/>
    </location>
</feature>
<gene>
    <name evidence="3" type="ORF">FHE65_10875</name>
    <name evidence="2" type="ORF">FHE65_11710</name>
</gene>
<dbReference type="Gene3D" id="3.10.180.10">
    <property type="entry name" value="2,3-Dihydroxybiphenyl 1,2-Dioxygenase, domain 1"/>
    <property type="match status" value="2"/>
</dbReference>
<name>A0A5C4MRU8_9ACTN</name>